<dbReference type="SUPFAM" id="SSF51604">
    <property type="entry name" value="Enolase C-terminal domain-like"/>
    <property type="match status" value="1"/>
</dbReference>
<evidence type="ECO:0000256" key="2">
    <source>
        <dbReference type="ARBA" id="ARBA00005183"/>
    </source>
</evidence>
<keyword evidence="6" id="KW-1185">Reference proteome</keyword>
<proteinExistence type="predicted"/>
<dbReference type="GO" id="GO:0000287">
    <property type="term" value="F:magnesium ion binding"/>
    <property type="evidence" value="ECO:0007669"/>
    <property type="project" value="UniProtKB-ARBA"/>
</dbReference>
<organism evidence="5 6">
    <name type="scientific">Elstera cyanobacteriorum</name>
    <dbReference type="NCBI Taxonomy" id="2022747"/>
    <lineage>
        <taxon>Bacteria</taxon>
        <taxon>Pseudomonadati</taxon>
        <taxon>Pseudomonadota</taxon>
        <taxon>Alphaproteobacteria</taxon>
        <taxon>Rhodospirillales</taxon>
        <taxon>Rhodospirillaceae</taxon>
        <taxon>Elstera</taxon>
    </lineage>
</organism>
<accession>A0A255Y1D7</accession>
<comment type="catalytic activity">
    <reaction evidence="1">
        <text>D-glucarate = 5-dehydro-4-deoxy-D-glucarate + H2O</text>
        <dbReference type="Rhea" id="RHEA:14573"/>
        <dbReference type="ChEBI" id="CHEBI:15377"/>
        <dbReference type="ChEBI" id="CHEBI:30612"/>
        <dbReference type="ChEBI" id="CHEBI:42819"/>
        <dbReference type="EC" id="4.2.1.40"/>
    </reaction>
</comment>
<comment type="pathway">
    <text evidence="2">Carbohydrate acid metabolism; D-glucarate degradation; 2,5-dioxopentanoate from D-glucarate: step 1/2.</text>
</comment>
<dbReference type="OrthoDB" id="5290054at2"/>
<feature type="domain" description="Mandelate racemase/muconate lactonizing enzyme C-terminal" evidence="4">
    <location>
        <begin position="143"/>
        <end position="239"/>
    </location>
</feature>
<dbReference type="CDD" id="cd03316">
    <property type="entry name" value="MR_like"/>
    <property type="match status" value="1"/>
</dbReference>
<dbReference type="PANTHER" id="PTHR48080">
    <property type="entry name" value="D-GALACTONATE DEHYDRATASE-RELATED"/>
    <property type="match status" value="1"/>
</dbReference>
<dbReference type="SMART" id="SM00922">
    <property type="entry name" value="MR_MLE"/>
    <property type="match status" value="1"/>
</dbReference>
<dbReference type="Gene3D" id="3.20.20.120">
    <property type="entry name" value="Enolase-like C-terminal domain"/>
    <property type="match status" value="1"/>
</dbReference>
<evidence type="ECO:0000313" key="5">
    <source>
        <dbReference type="EMBL" id="OYQ22455.1"/>
    </source>
</evidence>
<evidence type="ECO:0000256" key="1">
    <source>
        <dbReference type="ARBA" id="ARBA00001426"/>
    </source>
</evidence>
<dbReference type="Pfam" id="PF02746">
    <property type="entry name" value="MR_MLE_N"/>
    <property type="match status" value="1"/>
</dbReference>
<dbReference type="PROSITE" id="PS00909">
    <property type="entry name" value="MR_MLE_2"/>
    <property type="match status" value="1"/>
</dbReference>
<dbReference type="SFLD" id="SFLDG00179">
    <property type="entry name" value="mandelate_racemase"/>
    <property type="match status" value="1"/>
</dbReference>
<reference evidence="5 6" key="1">
    <citation type="submission" date="2017-07" db="EMBL/GenBank/DDBJ databases">
        <title>Elstera cyanobacteriorum sp. nov., a novel bacterium isolated from cyanobacterial aggregates in a eutrophic lake.</title>
        <authorList>
            <person name="Cai H."/>
        </authorList>
    </citation>
    <scope>NUCLEOTIDE SEQUENCE [LARGE SCALE GENOMIC DNA]</scope>
    <source>
        <strain evidence="5 6">TH019</strain>
    </source>
</reference>
<dbReference type="GO" id="GO:0008872">
    <property type="term" value="F:glucarate dehydratase activity"/>
    <property type="evidence" value="ECO:0007669"/>
    <property type="project" value="UniProtKB-EC"/>
</dbReference>
<sequence length="387" mass="41707">MNPLTITNVRHWLIHVPFSAPILWGSGRRAGSTRVVVEVTTAGGVKGYGETIALLDFVPTVVAEVAAPLAVGYAVSDVERYHRHIMGAGYYHHQRAAVMAAAAVEMAMWDALGKHASLPLHAFWGGLYRPKIPMTAYLFGTDIAALTHSAHAFLDAGYRNFKVKIGYSEAQDVAIVAAIRAVLGPDILLRADVNGAWTPGTAKRLLAKLAPYDLQYIEQPLILQDLVGHADLRKCQSVPVGLDETAYTLEEVGTIIQAGAADVILLDPHEAGGLWQCVKSAALAEAQGIPVTLHSGGELGLSQAAYLHLAASIPNMSLSIDTEYYYHSEDIIQEPFVITDGALSVPTGPGLGVTPDIEKLERFRTSRVIGAYLDPERPGWFAEKPKF</sequence>
<dbReference type="Pfam" id="PF13378">
    <property type="entry name" value="MR_MLE_C"/>
    <property type="match status" value="1"/>
</dbReference>
<dbReference type="InterPro" id="IPR013342">
    <property type="entry name" value="Mandelate_racemase_C"/>
</dbReference>
<name>A0A255Y1D7_9PROT</name>
<dbReference type="InterPro" id="IPR034593">
    <property type="entry name" value="DgoD-like"/>
</dbReference>
<evidence type="ECO:0000259" key="4">
    <source>
        <dbReference type="SMART" id="SM00922"/>
    </source>
</evidence>
<dbReference type="InterPro" id="IPR029065">
    <property type="entry name" value="Enolase_C-like"/>
</dbReference>
<dbReference type="AlphaFoldDB" id="A0A255Y1D7"/>
<dbReference type="InterPro" id="IPR036849">
    <property type="entry name" value="Enolase-like_C_sf"/>
</dbReference>
<dbReference type="Proteomes" id="UP000216361">
    <property type="component" value="Unassembled WGS sequence"/>
</dbReference>
<dbReference type="RefSeq" id="WP_094406528.1">
    <property type="nucleotide sequence ID" value="NZ_BMJZ01000015.1"/>
</dbReference>
<dbReference type="InterPro" id="IPR029017">
    <property type="entry name" value="Enolase-like_N"/>
</dbReference>
<gene>
    <name evidence="5" type="ORF">CHR90_00220</name>
</gene>
<comment type="caution">
    <text evidence="5">The sequence shown here is derived from an EMBL/GenBank/DDBJ whole genome shotgun (WGS) entry which is preliminary data.</text>
</comment>
<evidence type="ECO:0000313" key="6">
    <source>
        <dbReference type="Proteomes" id="UP000216361"/>
    </source>
</evidence>
<evidence type="ECO:0000256" key="3">
    <source>
        <dbReference type="ARBA" id="ARBA00011973"/>
    </source>
</evidence>
<dbReference type="SUPFAM" id="SSF54826">
    <property type="entry name" value="Enolase N-terminal domain-like"/>
    <property type="match status" value="1"/>
</dbReference>
<dbReference type="SFLD" id="SFLDG00180">
    <property type="entry name" value="muconate_cycloisomerase"/>
    <property type="match status" value="1"/>
</dbReference>
<dbReference type="EC" id="4.2.1.40" evidence="3"/>
<dbReference type="InterPro" id="IPR013341">
    <property type="entry name" value="Mandelate_racemase_N_dom"/>
</dbReference>
<dbReference type="PANTHER" id="PTHR48080:SF4">
    <property type="entry name" value="GLUCARATE DEHYDRATASE"/>
    <property type="match status" value="1"/>
</dbReference>
<protein>
    <recommendedName>
        <fullName evidence="3">glucarate dehydratase</fullName>
        <ecNumber evidence="3">4.2.1.40</ecNumber>
    </recommendedName>
</protein>
<dbReference type="InterPro" id="IPR018110">
    <property type="entry name" value="Mandel_Rmase/mucon_lact_enz_CS"/>
</dbReference>
<dbReference type="SFLD" id="SFLDS00001">
    <property type="entry name" value="Enolase"/>
    <property type="match status" value="1"/>
</dbReference>
<dbReference type="EMBL" id="NOXS01000010">
    <property type="protein sequence ID" value="OYQ22455.1"/>
    <property type="molecule type" value="Genomic_DNA"/>
</dbReference>
<dbReference type="Gene3D" id="3.30.390.10">
    <property type="entry name" value="Enolase-like, N-terminal domain"/>
    <property type="match status" value="1"/>
</dbReference>
<dbReference type="GO" id="GO:0009063">
    <property type="term" value="P:amino acid catabolic process"/>
    <property type="evidence" value="ECO:0007669"/>
    <property type="project" value="InterPro"/>
</dbReference>